<reference evidence="1" key="1">
    <citation type="submission" date="2020-05" db="EMBL/GenBank/DDBJ databases">
        <authorList>
            <person name="Chiriac C."/>
            <person name="Salcher M."/>
            <person name="Ghai R."/>
            <person name="Kavagutti S V."/>
        </authorList>
    </citation>
    <scope>NUCLEOTIDE SEQUENCE</scope>
</reference>
<protein>
    <submittedName>
        <fullName evidence="1">Unannotated protein</fullName>
    </submittedName>
</protein>
<sequence length="88" mass="9723">MKIFPDVGSMILLIIFIVVVLPHPEGPTKTTHSPAGIVKENSLTAAFSVFGYRFVKRSKRISCPIVDLDTKPPRCCKAADEDEHSIKN</sequence>
<organism evidence="1">
    <name type="scientific">freshwater metagenome</name>
    <dbReference type="NCBI Taxonomy" id="449393"/>
    <lineage>
        <taxon>unclassified sequences</taxon>
        <taxon>metagenomes</taxon>
        <taxon>ecological metagenomes</taxon>
    </lineage>
</organism>
<dbReference type="AlphaFoldDB" id="A0A6J6K4P9"/>
<gene>
    <name evidence="1" type="ORF">UFOPK2157_00796</name>
</gene>
<evidence type="ECO:0000313" key="1">
    <source>
        <dbReference type="EMBL" id="CAB4642839.1"/>
    </source>
</evidence>
<accession>A0A6J6K4P9</accession>
<proteinExistence type="predicted"/>
<name>A0A6J6K4P9_9ZZZZ</name>
<dbReference type="EMBL" id="CAEZVW010000031">
    <property type="protein sequence ID" value="CAB4642839.1"/>
    <property type="molecule type" value="Genomic_DNA"/>
</dbReference>